<protein>
    <recommendedName>
        <fullName evidence="1">Retrotransposon gag domain-containing protein</fullName>
    </recommendedName>
</protein>
<sequence length="70" mass="8418">MLVSWIFNHLDEELQNYVAGAKNAKVLWDDLKKRFSQANETRIHQLKTDICLLRRERKSISEYYSKLKSF</sequence>
<reference evidence="3" key="1">
    <citation type="journal article" date="2017" name="Plant J.">
        <title>The pomegranate (Punica granatum L.) genome and the genomics of punicalagin biosynthesis.</title>
        <authorList>
            <person name="Qin G."/>
            <person name="Xu C."/>
            <person name="Ming R."/>
            <person name="Tang H."/>
            <person name="Guyot R."/>
            <person name="Kramer E.M."/>
            <person name="Hu Y."/>
            <person name="Yi X."/>
            <person name="Qi Y."/>
            <person name="Xu X."/>
            <person name="Gao Z."/>
            <person name="Pan H."/>
            <person name="Jian J."/>
            <person name="Tian Y."/>
            <person name="Yue Z."/>
            <person name="Xu Y."/>
        </authorList>
    </citation>
    <scope>NUCLEOTIDE SEQUENCE [LARGE SCALE GENOMIC DNA]</scope>
    <source>
        <strain evidence="3">cv. Dabenzi</strain>
    </source>
</reference>
<dbReference type="EMBL" id="MTKT01002507">
    <property type="protein sequence ID" value="OWM78019.1"/>
    <property type="molecule type" value="Genomic_DNA"/>
</dbReference>
<accession>A0A218WZW0</accession>
<comment type="caution">
    <text evidence="2">The sequence shown here is derived from an EMBL/GenBank/DDBJ whole genome shotgun (WGS) entry which is preliminary data.</text>
</comment>
<name>A0A218WZW0_PUNGR</name>
<evidence type="ECO:0000313" key="2">
    <source>
        <dbReference type="EMBL" id="OWM78019.1"/>
    </source>
</evidence>
<dbReference type="Pfam" id="PF03732">
    <property type="entry name" value="Retrotrans_gag"/>
    <property type="match status" value="1"/>
</dbReference>
<dbReference type="AlphaFoldDB" id="A0A218WZW0"/>
<dbReference type="InterPro" id="IPR005162">
    <property type="entry name" value="Retrotrans_gag_dom"/>
</dbReference>
<gene>
    <name evidence="2" type="ORF">CDL15_Pgr018588</name>
</gene>
<proteinExistence type="predicted"/>
<dbReference type="Proteomes" id="UP000197138">
    <property type="component" value="Unassembled WGS sequence"/>
</dbReference>
<evidence type="ECO:0000259" key="1">
    <source>
        <dbReference type="Pfam" id="PF03732"/>
    </source>
</evidence>
<feature type="domain" description="Retrotransposon gag" evidence="1">
    <location>
        <begin position="15"/>
        <end position="69"/>
    </location>
</feature>
<dbReference type="PANTHER" id="PTHR37610:SF97">
    <property type="entry name" value="RETROTRANSPOSON GAG DOMAIN-CONTAINING PROTEIN"/>
    <property type="match status" value="1"/>
</dbReference>
<evidence type="ECO:0000313" key="3">
    <source>
        <dbReference type="Proteomes" id="UP000197138"/>
    </source>
</evidence>
<dbReference type="PANTHER" id="PTHR37610">
    <property type="entry name" value="CCHC-TYPE DOMAIN-CONTAINING PROTEIN"/>
    <property type="match status" value="1"/>
</dbReference>
<organism evidence="2 3">
    <name type="scientific">Punica granatum</name>
    <name type="common">Pomegranate</name>
    <dbReference type="NCBI Taxonomy" id="22663"/>
    <lineage>
        <taxon>Eukaryota</taxon>
        <taxon>Viridiplantae</taxon>
        <taxon>Streptophyta</taxon>
        <taxon>Embryophyta</taxon>
        <taxon>Tracheophyta</taxon>
        <taxon>Spermatophyta</taxon>
        <taxon>Magnoliopsida</taxon>
        <taxon>eudicotyledons</taxon>
        <taxon>Gunneridae</taxon>
        <taxon>Pentapetalae</taxon>
        <taxon>rosids</taxon>
        <taxon>malvids</taxon>
        <taxon>Myrtales</taxon>
        <taxon>Lythraceae</taxon>
        <taxon>Punica</taxon>
    </lineage>
</organism>